<gene>
    <name evidence="2" type="ORF">DI270_020075</name>
</gene>
<dbReference type="InterPro" id="IPR011010">
    <property type="entry name" value="DNA_brk_join_enz"/>
</dbReference>
<evidence type="ECO:0000256" key="1">
    <source>
        <dbReference type="ARBA" id="ARBA00023172"/>
    </source>
</evidence>
<reference evidence="2 3" key="1">
    <citation type="submission" date="2018-08" db="EMBL/GenBank/DDBJ databases">
        <title>Microbispora. triticiradicis sp. nov., a novel actinomycete isolated from the root of wheat (Triticum aestivum L.)).</title>
        <authorList>
            <person name="Han C."/>
        </authorList>
    </citation>
    <scope>NUCLEOTIDE SEQUENCE [LARGE SCALE GENOMIC DNA]</scope>
    <source>
        <strain evidence="2 3">NEAU-HRDPA2-9</strain>
    </source>
</reference>
<accession>A0ABX9LHF2</accession>
<name>A0ABX9LHF2_9ACTN</name>
<dbReference type="SUPFAM" id="SSF56349">
    <property type="entry name" value="DNA breaking-rejoining enzymes"/>
    <property type="match status" value="1"/>
</dbReference>
<dbReference type="Gene3D" id="1.10.443.10">
    <property type="entry name" value="Intergrase catalytic core"/>
    <property type="match status" value="1"/>
</dbReference>
<evidence type="ECO:0000313" key="3">
    <source>
        <dbReference type="Proteomes" id="UP000262538"/>
    </source>
</evidence>
<protein>
    <recommendedName>
        <fullName evidence="4">Integrase</fullName>
    </recommendedName>
</protein>
<organism evidence="2 3">
    <name type="scientific">Microbispora triticiradicis</name>
    <dbReference type="NCBI Taxonomy" id="2200763"/>
    <lineage>
        <taxon>Bacteria</taxon>
        <taxon>Bacillati</taxon>
        <taxon>Actinomycetota</taxon>
        <taxon>Actinomycetes</taxon>
        <taxon>Streptosporangiales</taxon>
        <taxon>Streptosporangiaceae</taxon>
        <taxon>Microbispora</taxon>
    </lineage>
</organism>
<sequence>MHDERGLKHRAERETRPIPIPPVLQAILREHIKRYGLADDGRLFRTAKGGPYTASANSHIWQKARAIAFRPEQATSPLAARPYGPAGRRRLALPQVGAC</sequence>
<dbReference type="Proteomes" id="UP000262538">
    <property type="component" value="Unassembled WGS sequence"/>
</dbReference>
<dbReference type="EMBL" id="QFZU02000085">
    <property type="protein sequence ID" value="RGA03287.1"/>
    <property type="molecule type" value="Genomic_DNA"/>
</dbReference>
<proteinExistence type="predicted"/>
<dbReference type="InterPro" id="IPR013762">
    <property type="entry name" value="Integrase-like_cat_sf"/>
</dbReference>
<evidence type="ECO:0000313" key="2">
    <source>
        <dbReference type="EMBL" id="RGA03287.1"/>
    </source>
</evidence>
<keyword evidence="1" id="KW-0233">DNA recombination</keyword>
<comment type="caution">
    <text evidence="2">The sequence shown here is derived from an EMBL/GenBank/DDBJ whole genome shotgun (WGS) entry which is preliminary data.</text>
</comment>
<evidence type="ECO:0008006" key="4">
    <source>
        <dbReference type="Google" id="ProtNLM"/>
    </source>
</evidence>
<keyword evidence="3" id="KW-1185">Reference proteome</keyword>